<comment type="caution">
    <text evidence="2">The sequence shown here is derived from an EMBL/GenBank/DDBJ whole genome shotgun (WGS) entry which is preliminary data.</text>
</comment>
<dbReference type="CDD" id="cd00136">
    <property type="entry name" value="PDZ_canonical"/>
    <property type="match status" value="1"/>
</dbReference>
<dbReference type="InterPro" id="IPR021109">
    <property type="entry name" value="Peptidase_aspartic_dom_sf"/>
</dbReference>
<dbReference type="SUPFAM" id="SSF50630">
    <property type="entry name" value="Acid proteases"/>
    <property type="match status" value="1"/>
</dbReference>
<gene>
    <name evidence="2" type="ORF">A8975_2001</name>
</gene>
<dbReference type="InterPro" id="IPR001478">
    <property type="entry name" value="PDZ"/>
</dbReference>
<keyword evidence="3" id="KW-1185">Reference proteome</keyword>
<dbReference type="Gene3D" id="2.30.42.10">
    <property type="match status" value="1"/>
</dbReference>
<dbReference type="PROSITE" id="PS50106">
    <property type="entry name" value="PDZ"/>
    <property type="match status" value="1"/>
</dbReference>
<accession>A0ABY2G3K7</accession>
<evidence type="ECO:0000259" key="1">
    <source>
        <dbReference type="PROSITE" id="PS50106"/>
    </source>
</evidence>
<evidence type="ECO:0000313" key="3">
    <source>
        <dbReference type="Proteomes" id="UP000294930"/>
    </source>
</evidence>
<dbReference type="Pfam" id="PF13650">
    <property type="entry name" value="Asp_protease_2"/>
    <property type="match status" value="1"/>
</dbReference>
<sequence>MLFVLVVLVSCSSLKKIQLMKSGEVSNTNFMERISFDYGAKLPIVEATINGHKGRFLFDTGAPNVLSKEFSQKLNLKKLAYGSVGDSGGNVLNNQAFIQIETITLGKVTFKNTGAIIQDLGTSQAMKCLNIDGIIGANLMRNAFWRIDYQNKKIEITDDLNRFELTNEYSTINFKTKTQGTPLIDLDIDGIKVKNLTFDTGSNGQMSIPTSALQALQKTKTVSSTYSIGSTTYGVGGKAKNDTLFYGIIDTIKIGNLNLEKKIIKFSTHSDNIGNKYFENYNVVLDWKNEKIYMKELQNYQHDSLIDFGFGIDWQDDGIYIGSIYTNSDATNNLQIGDKILKINNKEFKNLSNDTICTTFKNNDWDYEKQDSIIITVMRNDKAHEFKLNKKQLLPVAISD</sequence>
<dbReference type="SUPFAM" id="SSF50156">
    <property type="entry name" value="PDZ domain-like"/>
    <property type="match status" value="1"/>
</dbReference>
<dbReference type="Proteomes" id="UP000294930">
    <property type="component" value="Unassembled WGS sequence"/>
</dbReference>
<dbReference type="EMBL" id="SOQZ01000004">
    <property type="protein sequence ID" value="TDY11364.1"/>
    <property type="molecule type" value="Genomic_DNA"/>
</dbReference>
<dbReference type="Pfam" id="PF00595">
    <property type="entry name" value="PDZ"/>
    <property type="match status" value="1"/>
</dbReference>
<dbReference type="InterPro" id="IPR036034">
    <property type="entry name" value="PDZ_sf"/>
</dbReference>
<dbReference type="InterPro" id="IPR034122">
    <property type="entry name" value="Retropepsin-like_bacterial"/>
</dbReference>
<dbReference type="Gene3D" id="2.40.70.10">
    <property type="entry name" value="Acid Proteases"/>
    <property type="match status" value="2"/>
</dbReference>
<feature type="domain" description="PDZ" evidence="1">
    <location>
        <begin position="294"/>
        <end position="362"/>
    </location>
</feature>
<dbReference type="CDD" id="cd05483">
    <property type="entry name" value="retropepsin_like_bacteria"/>
    <property type="match status" value="1"/>
</dbReference>
<name>A0ABY2G3K7_9FLAO</name>
<reference evidence="2 3" key="1">
    <citation type="submission" date="2019-03" db="EMBL/GenBank/DDBJ databases">
        <title>Genomic Encyclopedia of Type Strains, Phase III (KMG-III): the genomes of soil and plant-associated and newly described type strains.</title>
        <authorList>
            <person name="Whitman W."/>
        </authorList>
    </citation>
    <scope>NUCLEOTIDE SEQUENCE [LARGE SCALE GENOMIC DNA]</scope>
    <source>
        <strain evidence="2 3">CGMCC 1.10957</strain>
    </source>
</reference>
<evidence type="ECO:0000313" key="2">
    <source>
        <dbReference type="EMBL" id="TDY11364.1"/>
    </source>
</evidence>
<proteinExistence type="predicted"/>
<protein>
    <submittedName>
        <fullName evidence="2">PDZ domain-containing protein</fullName>
    </submittedName>
</protein>
<organism evidence="2 3">
    <name type="scientific">Meridianimaribacter flavus</name>
    <dbReference type="NCBI Taxonomy" id="571115"/>
    <lineage>
        <taxon>Bacteria</taxon>
        <taxon>Pseudomonadati</taxon>
        <taxon>Bacteroidota</taxon>
        <taxon>Flavobacteriia</taxon>
        <taxon>Flavobacteriales</taxon>
        <taxon>Flavobacteriaceae</taxon>
        <taxon>Meridianimaribacter</taxon>
    </lineage>
</organism>